<dbReference type="EMBL" id="JAUJYN010000083">
    <property type="protein sequence ID" value="KAK1256765.1"/>
    <property type="molecule type" value="Genomic_DNA"/>
</dbReference>
<protein>
    <submittedName>
        <fullName evidence="2">Uncharacterized protein</fullName>
    </submittedName>
</protein>
<evidence type="ECO:0000313" key="3">
    <source>
        <dbReference type="Proteomes" id="UP001179952"/>
    </source>
</evidence>
<feature type="region of interest" description="Disordered" evidence="1">
    <location>
        <begin position="1"/>
        <end position="21"/>
    </location>
</feature>
<organism evidence="2 3">
    <name type="scientific">Acorus gramineus</name>
    <name type="common">Dwarf sweet flag</name>
    <dbReference type="NCBI Taxonomy" id="55184"/>
    <lineage>
        <taxon>Eukaryota</taxon>
        <taxon>Viridiplantae</taxon>
        <taxon>Streptophyta</taxon>
        <taxon>Embryophyta</taxon>
        <taxon>Tracheophyta</taxon>
        <taxon>Spermatophyta</taxon>
        <taxon>Magnoliopsida</taxon>
        <taxon>Liliopsida</taxon>
        <taxon>Acoraceae</taxon>
        <taxon>Acorus</taxon>
    </lineage>
</organism>
<keyword evidence="3" id="KW-1185">Reference proteome</keyword>
<reference evidence="2" key="1">
    <citation type="journal article" date="2023" name="Nat. Commun.">
        <title>Diploid and tetraploid genomes of Acorus and the evolution of monocots.</title>
        <authorList>
            <person name="Ma L."/>
            <person name="Liu K.W."/>
            <person name="Li Z."/>
            <person name="Hsiao Y.Y."/>
            <person name="Qi Y."/>
            <person name="Fu T."/>
            <person name="Tang G.D."/>
            <person name="Zhang D."/>
            <person name="Sun W.H."/>
            <person name="Liu D.K."/>
            <person name="Li Y."/>
            <person name="Chen G.Z."/>
            <person name="Liu X.D."/>
            <person name="Liao X.Y."/>
            <person name="Jiang Y.T."/>
            <person name="Yu X."/>
            <person name="Hao Y."/>
            <person name="Huang J."/>
            <person name="Zhao X.W."/>
            <person name="Ke S."/>
            <person name="Chen Y.Y."/>
            <person name="Wu W.L."/>
            <person name="Hsu J.L."/>
            <person name="Lin Y.F."/>
            <person name="Huang M.D."/>
            <person name="Li C.Y."/>
            <person name="Huang L."/>
            <person name="Wang Z.W."/>
            <person name="Zhao X."/>
            <person name="Zhong W.Y."/>
            <person name="Peng D.H."/>
            <person name="Ahmad S."/>
            <person name="Lan S."/>
            <person name="Zhang J.S."/>
            <person name="Tsai W.C."/>
            <person name="Van de Peer Y."/>
            <person name="Liu Z.J."/>
        </authorList>
    </citation>
    <scope>NUCLEOTIDE SEQUENCE</scope>
    <source>
        <strain evidence="2">SCP</strain>
    </source>
</reference>
<feature type="compositionally biased region" description="Basic and acidic residues" evidence="1">
    <location>
        <begin position="7"/>
        <end position="19"/>
    </location>
</feature>
<comment type="caution">
    <text evidence="2">The sequence shown here is derived from an EMBL/GenBank/DDBJ whole genome shotgun (WGS) entry which is preliminary data.</text>
</comment>
<gene>
    <name evidence="2" type="ORF">QJS04_geneDACA023975</name>
</gene>
<proteinExistence type="predicted"/>
<evidence type="ECO:0000256" key="1">
    <source>
        <dbReference type="SAM" id="MobiDB-lite"/>
    </source>
</evidence>
<dbReference type="AlphaFoldDB" id="A0AAV8ZYZ1"/>
<name>A0AAV8ZYZ1_ACOGR</name>
<dbReference type="Proteomes" id="UP001179952">
    <property type="component" value="Unassembled WGS sequence"/>
</dbReference>
<evidence type="ECO:0000313" key="2">
    <source>
        <dbReference type="EMBL" id="KAK1256765.1"/>
    </source>
</evidence>
<reference evidence="2" key="2">
    <citation type="submission" date="2023-06" db="EMBL/GenBank/DDBJ databases">
        <authorList>
            <person name="Ma L."/>
            <person name="Liu K.-W."/>
            <person name="Li Z."/>
            <person name="Hsiao Y.-Y."/>
            <person name="Qi Y."/>
            <person name="Fu T."/>
            <person name="Tang G."/>
            <person name="Zhang D."/>
            <person name="Sun W.-H."/>
            <person name="Liu D.-K."/>
            <person name="Li Y."/>
            <person name="Chen G.-Z."/>
            <person name="Liu X.-D."/>
            <person name="Liao X.-Y."/>
            <person name="Jiang Y.-T."/>
            <person name="Yu X."/>
            <person name="Hao Y."/>
            <person name="Huang J."/>
            <person name="Zhao X.-W."/>
            <person name="Ke S."/>
            <person name="Chen Y.-Y."/>
            <person name="Wu W.-L."/>
            <person name="Hsu J.-L."/>
            <person name="Lin Y.-F."/>
            <person name="Huang M.-D."/>
            <person name="Li C.-Y."/>
            <person name="Huang L."/>
            <person name="Wang Z.-W."/>
            <person name="Zhao X."/>
            <person name="Zhong W.-Y."/>
            <person name="Peng D.-H."/>
            <person name="Ahmad S."/>
            <person name="Lan S."/>
            <person name="Zhang J.-S."/>
            <person name="Tsai W.-C."/>
            <person name="Van De Peer Y."/>
            <person name="Liu Z.-J."/>
        </authorList>
    </citation>
    <scope>NUCLEOTIDE SEQUENCE</scope>
    <source>
        <strain evidence="2">SCP</strain>
        <tissue evidence="2">Leaves</tissue>
    </source>
</reference>
<accession>A0AAV8ZYZ1</accession>
<sequence>MLALDVENQKKSTSPEKAKNVQIPSSHHNLSIIYIIDGEKHLEAAPYQLVESFFPLLLLPLSPLQQ</sequence>